<reference evidence="1 2" key="1">
    <citation type="submission" date="2018-06" db="EMBL/GenBank/DDBJ databases">
        <authorList>
            <consortium name="Pathogen Informatics"/>
            <person name="Doyle S."/>
        </authorList>
    </citation>
    <scope>NUCLEOTIDE SEQUENCE [LARGE SCALE GENOMIC DNA]</scope>
    <source>
        <strain evidence="1 2">NCTC9077</strain>
    </source>
</reference>
<dbReference type="AlphaFoldDB" id="A0A376VQA9"/>
<dbReference type="InterPro" id="IPR024291">
    <property type="entry name" value="DUF3829"/>
</dbReference>
<gene>
    <name evidence="1" type="ORF">NCTC9077_06039</name>
</gene>
<proteinExistence type="predicted"/>
<dbReference type="Proteomes" id="UP000254495">
    <property type="component" value="Unassembled WGS sequence"/>
</dbReference>
<dbReference type="EMBL" id="UGCU01000001">
    <property type="protein sequence ID" value="STJ14201.1"/>
    <property type="molecule type" value="Genomic_DNA"/>
</dbReference>
<evidence type="ECO:0000313" key="1">
    <source>
        <dbReference type="EMBL" id="STJ14201.1"/>
    </source>
</evidence>
<evidence type="ECO:0000313" key="2">
    <source>
        <dbReference type="Proteomes" id="UP000254495"/>
    </source>
</evidence>
<organism evidence="1 2">
    <name type="scientific">Escherichia coli</name>
    <dbReference type="NCBI Taxonomy" id="562"/>
    <lineage>
        <taxon>Bacteria</taxon>
        <taxon>Pseudomonadati</taxon>
        <taxon>Pseudomonadota</taxon>
        <taxon>Gammaproteobacteria</taxon>
        <taxon>Enterobacterales</taxon>
        <taxon>Enterobacteriaceae</taxon>
        <taxon>Escherichia</taxon>
    </lineage>
</organism>
<name>A0A376VQA9_ECOLX</name>
<protein>
    <submittedName>
        <fullName evidence="1">Putative lipoprotein</fullName>
    </submittedName>
</protein>
<dbReference type="Pfam" id="PF12889">
    <property type="entry name" value="DUF3829"/>
    <property type="match status" value="1"/>
</dbReference>
<sequence>MKNIEEREGETFHYYSLAVMISAKQINNLISQNKFDAEAAMKKVSELETLVAQAKEADKSGMNFSFINSAGQYQLEAKKYVRRIRDKVPYSDWDKEQLQDANTSWMVDDSFPESIMRVQRNGR</sequence>
<keyword evidence="1" id="KW-0449">Lipoprotein</keyword>
<accession>A0A376VQA9</accession>